<feature type="region of interest" description="Disordered" evidence="1">
    <location>
        <begin position="320"/>
        <end position="356"/>
    </location>
</feature>
<dbReference type="SUPFAM" id="SSF51197">
    <property type="entry name" value="Clavaminate synthase-like"/>
    <property type="match status" value="1"/>
</dbReference>
<feature type="compositionally biased region" description="Basic and acidic residues" evidence="1">
    <location>
        <begin position="21"/>
        <end position="36"/>
    </location>
</feature>
<dbReference type="Pfam" id="PF03171">
    <property type="entry name" value="2OG-FeII_Oxy"/>
    <property type="match status" value="1"/>
</dbReference>
<evidence type="ECO:0000313" key="4">
    <source>
        <dbReference type="Proteomes" id="UP001314263"/>
    </source>
</evidence>
<protein>
    <recommendedName>
        <fullName evidence="2">Isopenicillin N synthase-like Fe(2+) 2OG dioxygenase domain-containing protein</fullName>
    </recommendedName>
</protein>
<keyword evidence="4" id="KW-1185">Reference proteome</keyword>
<organism evidence="3 4">
    <name type="scientific">Coccomyxa viridis</name>
    <dbReference type="NCBI Taxonomy" id="1274662"/>
    <lineage>
        <taxon>Eukaryota</taxon>
        <taxon>Viridiplantae</taxon>
        <taxon>Chlorophyta</taxon>
        <taxon>core chlorophytes</taxon>
        <taxon>Trebouxiophyceae</taxon>
        <taxon>Trebouxiophyceae incertae sedis</taxon>
        <taxon>Coccomyxaceae</taxon>
        <taxon>Coccomyxa</taxon>
    </lineage>
</organism>
<feature type="region of interest" description="Disordered" evidence="1">
    <location>
        <begin position="9"/>
        <end position="40"/>
    </location>
</feature>
<dbReference type="InterPro" id="IPR027443">
    <property type="entry name" value="IPNS-like_sf"/>
</dbReference>
<reference evidence="3 4" key="1">
    <citation type="submission" date="2023-10" db="EMBL/GenBank/DDBJ databases">
        <authorList>
            <person name="Maclean D."/>
            <person name="Macfadyen A."/>
        </authorList>
    </citation>
    <scope>NUCLEOTIDE SEQUENCE [LARGE SCALE GENOMIC DNA]</scope>
</reference>
<gene>
    <name evidence="3" type="ORF">CVIRNUC_010597</name>
</gene>
<sequence length="421" mass="45922">MNVNVCNAISARSHGKGQDSTSRRRVMDADTQEHSHLPGAQPSWKGLCGLLVPFCGSQPGSSAALGLTGKQHAALQRHRFCVAPPPPEAVASLAAAAQAFLGMTDAEKEVWVDPQDAFHNYRLLTAGRECFVVRDGNLPEALRGPARAAWRYFMRRGRAALREIEARLGLPAARLTELLEGNDLPDYKSSSLLRCFRYPGTEHGGEILTLPHADLGLLSFCWQDVPGLELYAPELAGQRWLPTSARGELTILAGEALEVVSGRRMRPCTHRVVAAPATRHSVVFHLRMRRDALLDSARLRHPPHLPRLQLTVSDFVAQQTVRRPSRNQPVQACKRRGERSASKIGDSCGAAAEGSRGQKQELFLISQSRDSHGKESPEQAGCLSREPGVQTVRQPLDVSAMDAAVRSPQTQGAPSSIPEHK</sequence>
<evidence type="ECO:0000259" key="2">
    <source>
        <dbReference type="Pfam" id="PF03171"/>
    </source>
</evidence>
<dbReference type="InterPro" id="IPR050231">
    <property type="entry name" value="Iron_ascorbate_oxido_reductase"/>
</dbReference>
<dbReference type="PANTHER" id="PTHR47990">
    <property type="entry name" value="2-OXOGLUTARATE (2OG) AND FE(II)-DEPENDENT OXYGENASE SUPERFAMILY PROTEIN-RELATED"/>
    <property type="match status" value="1"/>
</dbReference>
<evidence type="ECO:0000256" key="1">
    <source>
        <dbReference type="SAM" id="MobiDB-lite"/>
    </source>
</evidence>
<dbReference type="EMBL" id="CAUYUE010000017">
    <property type="protein sequence ID" value="CAK0787377.1"/>
    <property type="molecule type" value="Genomic_DNA"/>
</dbReference>
<dbReference type="InterPro" id="IPR044861">
    <property type="entry name" value="IPNS-like_FE2OG_OXY"/>
</dbReference>
<feature type="region of interest" description="Disordered" evidence="1">
    <location>
        <begin position="368"/>
        <end position="421"/>
    </location>
</feature>
<proteinExistence type="predicted"/>
<comment type="caution">
    <text evidence="3">The sequence shown here is derived from an EMBL/GenBank/DDBJ whole genome shotgun (WGS) entry which is preliminary data.</text>
</comment>
<feature type="compositionally biased region" description="Polar residues" evidence="1">
    <location>
        <begin position="320"/>
        <end position="330"/>
    </location>
</feature>
<name>A0AAV1IMB4_9CHLO</name>
<feature type="domain" description="Isopenicillin N synthase-like Fe(2+) 2OG dioxygenase" evidence="2">
    <location>
        <begin position="192"/>
        <end position="285"/>
    </location>
</feature>
<evidence type="ECO:0000313" key="3">
    <source>
        <dbReference type="EMBL" id="CAK0787377.1"/>
    </source>
</evidence>
<accession>A0AAV1IMB4</accession>
<dbReference type="Proteomes" id="UP001314263">
    <property type="component" value="Unassembled WGS sequence"/>
</dbReference>
<dbReference type="Gene3D" id="2.60.120.330">
    <property type="entry name" value="B-lactam Antibiotic, Isopenicillin N Synthase, Chain"/>
    <property type="match status" value="1"/>
</dbReference>
<dbReference type="AlphaFoldDB" id="A0AAV1IMB4"/>